<gene>
    <name evidence="1" type="ORF">MZV50_06040</name>
</gene>
<proteinExistence type="predicted"/>
<accession>A0ABY4ZWJ9</accession>
<protein>
    <submittedName>
        <fullName evidence="1">Uncharacterized protein</fullName>
    </submittedName>
</protein>
<reference evidence="1 2" key="1">
    <citation type="submission" date="2022-04" db="EMBL/GenBank/DDBJ databases">
        <title>Genome sequence of soybean root-associated Caulobacter segnis RL271.</title>
        <authorList>
            <person name="Longley R."/>
            <person name="Bonito G."/>
            <person name="Trigodet F."/>
            <person name="Crosson S."/>
            <person name="Fiebig A."/>
        </authorList>
    </citation>
    <scope>NUCLEOTIDE SEQUENCE [LARGE SCALE GENOMIC DNA]</scope>
    <source>
        <strain evidence="1 2">RL271</strain>
    </source>
</reference>
<dbReference type="EMBL" id="CP096040">
    <property type="protein sequence ID" value="USQ97110.1"/>
    <property type="molecule type" value="Genomic_DNA"/>
</dbReference>
<sequence length="183" mass="20150">MLIQDLNLALFSARDLLDIGQELVIDLCGERCPAGITMRHLLRAVAVGIAFTAASIPLHANAQTPTAIQLRGDLTQADAAKIIAVVKAAQAKLRGGESLYFELLSGAPASYEQTKIAPRDVFLALSFEDPFSIEYRSTGNRLWQPYRFEIRGERALVWQVDVVLGINGNLERIEILARPPHPF</sequence>
<keyword evidence="2" id="KW-1185">Reference proteome</keyword>
<evidence type="ECO:0000313" key="2">
    <source>
        <dbReference type="Proteomes" id="UP001057520"/>
    </source>
</evidence>
<evidence type="ECO:0000313" key="1">
    <source>
        <dbReference type="EMBL" id="USQ97110.1"/>
    </source>
</evidence>
<dbReference type="Proteomes" id="UP001057520">
    <property type="component" value="Chromosome"/>
</dbReference>
<name>A0ABY4ZWJ9_9CAUL</name>
<organism evidence="1 2">
    <name type="scientific">Caulobacter segnis</name>
    <dbReference type="NCBI Taxonomy" id="88688"/>
    <lineage>
        <taxon>Bacteria</taxon>
        <taxon>Pseudomonadati</taxon>
        <taxon>Pseudomonadota</taxon>
        <taxon>Alphaproteobacteria</taxon>
        <taxon>Caulobacterales</taxon>
        <taxon>Caulobacteraceae</taxon>
        <taxon>Caulobacter</taxon>
    </lineage>
</organism>